<gene>
    <name evidence="4" type="ORF">BUALT_Bualt07G0005700</name>
</gene>
<evidence type="ECO:0000259" key="3">
    <source>
        <dbReference type="PROSITE" id="PS50144"/>
    </source>
</evidence>
<dbReference type="AlphaFoldDB" id="A0AAV6X7Z5"/>
<accession>A0AAV6X7Z5</accession>
<feature type="domain" description="MATH" evidence="3">
    <location>
        <begin position="16"/>
        <end position="160"/>
    </location>
</feature>
<dbReference type="InterPro" id="IPR045005">
    <property type="entry name" value="BPM1-6"/>
</dbReference>
<feature type="domain" description="BTB" evidence="2">
    <location>
        <begin position="197"/>
        <end position="263"/>
    </location>
</feature>
<dbReference type="Proteomes" id="UP000826271">
    <property type="component" value="Unassembled WGS sequence"/>
</dbReference>
<dbReference type="SMART" id="SM00225">
    <property type="entry name" value="BTB"/>
    <property type="match status" value="1"/>
</dbReference>
<comment type="caution">
    <text evidence="4">The sequence shown here is derived from an EMBL/GenBank/DDBJ whole genome shotgun (WGS) entry which is preliminary data.</text>
</comment>
<dbReference type="Gene3D" id="3.30.710.10">
    <property type="entry name" value="Potassium Channel Kv1.1, Chain A"/>
    <property type="match status" value="1"/>
</dbReference>
<dbReference type="InterPro" id="IPR011333">
    <property type="entry name" value="SKP1/BTB/POZ_sf"/>
</dbReference>
<dbReference type="InterPro" id="IPR000210">
    <property type="entry name" value="BTB/POZ_dom"/>
</dbReference>
<evidence type="ECO:0008006" key="6">
    <source>
        <dbReference type="Google" id="ProtNLM"/>
    </source>
</evidence>
<dbReference type="CDD" id="cd00121">
    <property type="entry name" value="MATH"/>
    <property type="match status" value="1"/>
</dbReference>
<organism evidence="4 5">
    <name type="scientific">Buddleja alternifolia</name>
    <dbReference type="NCBI Taxonomy" id="168488"/>
    <lineage>
        <taxon>Eukaryota</taxon>
        <taxon>Viridiplantae</taxon>
        <taxon>Streptophyta</taxon>
        <taxon>Embryophyta</taxon>
        <taxon>Tracheophyta</taxon>
        <taxon>Spermatophyta</taxon>
        <taxon>Magnoliopsida</taxon>
        <taxon>eudicotyledons</taxon>
        <taxon>Gunneridae</taxon>
        <taxon>Pentapetalae</taxon>
        <taxon>asterids</taxon>
        <taxon>lamiids</taxon>
        <taxon>Lamiales</taxon>
        <taxon>Scrophulariaceae</taxon>
        <taxon>Buddlejeae</taxon>
        <taxon>Buddleja</taxon>
    </lineage>
</organism>
<dbReference type="GO" id="GO:0016567">
    <property type="term" value="P:protein ubiquitination"/>
    <property type="evidence" value="ECO:0007669"/>
    <property type="project" value="InterPro"/>
</dbReference>
<dbReference type="Pfam" id="PF22486">
    <property type="entry name" value="MATH_2"/>
    <property type="match status" value="1"/>
</dbReference>
<keyword evidence="5" id="KW-1185">Reference proteome</keyword>
<name>A0AAV6X7Z5_9LAMI</name>
<evidence type="ECO:0000313" key="5">
    <source>
        <dbReference type="Proteomes" id="UP000826271"/>
    </source>
</evidence>
<dbReference type="PROSITE" id="PS50097">
    <property type="entry name" value="BTB"/>
    <property type="match status" value="1"/>
</dbReference>
<dbReference type="SUPFAM" id="SSF54695">
    <property type="entry name" value="POZ domain"/>
    <property type="match status" value="1"/>
</dbReference>
<dbReference type="Gene3D" id="2.60.210.10">
    <property type="entry name" value="Apoptosis, Tumor Necrosis Factor Receptor Associated Protein 2, Chain A"/>
    <property type="match status" value="1"/>
</dbReference>
<dbReference type="SUPFAM" id="SSF49599">
    <property type="entry name" value="TRAF domain-like"/>
    <property type="match status" value="1"/>
</dbReference>
<comment type="pathway">
    <text evidence="1">Protein modification; protein ubiquitination.</text>
</comment>
<dbReference type="EMBL" id="WHWC01000007">
    <property type="protein sequence ID" value="KAG8378633.1"/>
    <property type="molecule type" value="Genomic_DNA"/>
</dbReference>
<dbReference type="PROSITE" id="PS50144">
    <property type="entry name" value="MATH"/>
    <property type="match status" value="1"/>
</dbReference>
<evidence type="ECO:0000256" key="1">
    <source>
        <dbReference type="ARBA" id="ARBA00004906"/>
    </source>
</evidence>
<reference evidence="4" key="1">
    <citation type="submission" date="2019-10" db="EMBL/GenBank/DDBJ databases">
        <authorList>
            <person name="Zhang R."/>
            <person name="Pan Y."/>
            <person name="Wang J."/>
            <person name="Ma R."/>
            <person name="Yu S."/>
        </authorList>
    </citation>
    <scope>NUCLEOTIDE SEQUENCE</scope>
    <source>
        <strain evidence="4">LA-IB0</strain>
        <tissue evidence="4">Leaf</tissue>
    </source>
</reference>
<dbReference type="PANTHER" id="PTHR26379">
    <property type="entry name" value="BTB/POZ AND MATH DOMAIN-CONTAINING PROTEIN 1"/>
    <property type="match status" value="1"/>
</dbReference>
<dbReference type="Pfam" id="PF00651">
    <property type="entry name" value="BTB"/>
    <property type="match status" value="1"/>
</dbReference>
<evidence type="ECO:0000313" key="4">
    <source>
        <dbReference type="EMBL" id="KAG8378633.1"/>
    </source>
</evidence>
<evidence type="ECO:0000259" key="2">
    <source>
        <dbReference type="PROSITE" id="PS50097"/>
    </source>
</evidence>
<dbReference type="InterPro" id="IPR008974">
    <property type="entry name" value="TRAF-like"/>
</dbReference>
<dbReference type="InterPro" id="IPR002083">
    <property type="entry name" value="MATH/TRAF_dom"/>
</dbReference>
<sequence>MLEKCSTSRCSTRVVKGLHRFTLEKYSLCKGIGYGQAIYSNPFTVGGYQFVFTFFPDGTPCDITKIEKKYRGISSEGYIGFHITLMSEGKGVRCLLKMTLLDQSGEGKHQTISLFDNVPDSGPILVPSCQSTGFPYFISRDKLEKSSYLKDDCLKIECTVGVVLPYETETMTLSVGIPKCDDVGVDLLTLLETGKFSDIIFDVSGKKFRAHKLILSSSSSVFESIIARHLVSNQPEIVIKGVRPRVFKVLLHFMYTNTLPEDDKSLACGYAFGPSLSSTLAAKLLAAAHKYDLRRLKLICESHIWRSISLNRFAETISLAEMYNAPSLKHLCFEYAADNYAVLTELGSFTYLQENYPLLFDEIDHHLSKAKGLVKKEPPFTGQQSGWLYSAKEMQPLQDTRELKEENQGECN</sequence>
<proteinExistence type="predicted"/>
<protein>
    <recommendedName>
        <fullName evidence="6">BTB/POZ domain-containing protein</fullName>
    </recommendedName>
</protein>
<dbReference type="PANTHER" id="PTHR26379:SF466">
    <property type="entry name" value="BTB_POZ AND MATH DOMAIN-CONTAINING PROTEIN 4"/>
    <property type="match status" value="1"/>
</dbReference>